<dbReference type="InterPro" id="IPR030677">
    <property type="entry name" value="Nnr"/>
</dbReference>
<comment type="function">
    <text evidence="17">Catalyzes the dehydration of the S-form of NAD(P)HX at the expense of ADP, which is converted to AMP. Together with NAD(P)HX epimerase, which catalyzes the epimerization of the S- and R-forms, the enzyme allows the repair of both epimers of NAD(P)HX, a damaged form of NAD(P)H that is a result of enzymatic or heat-dependent hydration.</text>
</comment>
<accession>A0A977KA50</accession>
<feature type="binding site" evidence="18">
    <location>
        <begin position="126"/>
        <end position="132"/>
    </location>
    <ligand>
        <name>(6S)-NADPHX</name>
        <dbReference type="ChEBI" id="CHEBI:64076"/>
    </ligand>
</feature>
<dbReference type="AlphaFoldDB" id="A0A977KA50"/>
<comment type="catalytic activity">
    <reaction evidence="15 17 19">
        <text>(6S)-NADHX + ADP = AMP + phosphate + NADH + H(+)</text>
        <dbReference type="Rhea" id="RHEA:32223"/>
        <dbReference type="ChEBI" id="CHEBI:15378"/>
        <dbReference type="ChEBI" id="CHEBI:43474"/>
        <dbReference type="ChEBI" id="CHEBI:57945"/>
        <dbReference type="ChEBI" id="CHEBI:64074"/>
        <dbReference type="ChEBI" id="CHEBI:456215"/>
        <dbReference type="ChEBI" id="CHEBI:456216"/>
        <dbReference type="EC" id="4.2.1.136"/>
    </reaction>
</comment>
<dbReference type="NCBIfam" id="TIGR00196">
    <property type="entry name" value="yjeF_cterm"/>
    <property type="match status" value="1"/>
</dbReference>
<feature type="binding site" evidence="17">
    <location>
        <position position="416"/>
    </location>
    <ligand>
        <name>(6S)-NADPHX</name>
        <dbReference type="ChEBI" id="CHEBI:64076"/>
    </ligand>
</feature>
<dbReference type="PIRSF" id="PIRSF017184">
    <property type="entry name" value="Nnr"/>
    <property type="match status" value="1"/>
</dbReference>
<dbReference type="GO" id="GO:0046872">
    <property type="term" value="F:metal ion binding"/>
    <property type="evidence" value="ECO:0007669"/>
    <property type="project" value="UniProtKB-UniRule"/>
</dbReference>
<dbReference type="GO" id="GO:0016301">
    <property type="term" value="F:kinase activity"/>
    <property type="evidence" value="ECO:0007669"/>
    <property type="project" value="UniProtKB-KW"/>
</dbReference>
<dbReference type="GO" id="GO:0052855">
    <property type="term" value="F:ADP-dependent NAD(P)H-hydrate dehydratase activity"/>
    <property type="evidence" value="ECO:0007669"/>
    <property type="project" value="UniProtKB-UniRule"/>
</dbReference>
<evidence type="ECO:0000256" key="17">
    <source>
        <dbReference type="HAMAP-Rule" id="MF_01965"/>
    </source>
</evidence>
<dbReference type="GO" id="GO:0046496">
    <property type="term" value="P:nicotinamide nucleotide metabolic process"/>
    <property type="evidence" value="ECO:0007669"/>
    <property type="project" value="UniProtKB-UniRule"/>
</dbReference>
<comment type="subunit">
    <text evidence="17">Homotetramer.</text>
</comment>
<dbReference type="Pfam" id="PF01256">
    <property type="entry name" value="Carb_kinase"/>
    <property type="match status" value="1"/>
</dbReference>
<evidence type="ECO:0000256" key="12">
    <source>
        <dbReference type="ARBA" id="ARBA00023239"/>
    </source>
</evidence>
<dbReference type="GO" id="GO:0047453">
    <property type="term" value="F:ATP-dependent NAD(P)H-hydrate dehydratase activity"/>
    <property type="evidence" value="ECO:0007669"/>
    <property type="project" value="TreeGrafter"/>
</dbReference>
<comment type="function">
    <text evidence="18">Catalyzes the epimerization of the S- and R-forms of NAD(P)HX, a damaged form of NAD(P)H that is a result of enzymatic or heat-dependent hydration. This is a prerequisite for the S-specific NAD(P)H-hydrate dehydratase to allow the repair of both epimers of NAD(P)HX.</text>
</comment>
<feature type="domain" description="YjeF C-terminal" evidence="20">
    <location>
        <begin position="205"/>
        <end position="472"/>
    </location>
</feature>
<comment type="caution">
    <text evidence="17">Lacks conserved residue(s) required for the propagation of feature annotation.</text>
</comment>
<evidence type="ECO:0000256" key="14">
    <source>
        <dbReference type="ARBA" id="ARBA00025153"/>
    </source>
</evidence>
<evidence type="ECO:0000256" key="19">
    <source>
        <dbReference type="PIRNR" id="PIRNR017184"/>
    </source>
</evidence>
<evidence type="ECO:0000256" key="10">
    <source>
        <dbReference type="ARBA" id="ARBA00023027"/>
    </source>
</evidence>
<evidence type="ECO:0000256" key="16">
    <source>
        <dbReference type="ARBA" id="ARBA00049209"/>
    </source>
</evidence>
<feature type="binding site" evidence="18">
    <location>
        <position position="122"/>
    </location>
    <ligand>
        <name>K(+)</name>
        <dbReference type="ChEBI" id="CHEBI:29103"/>
    </ligand>
</feature>
<gene>
    <name evidence="18" type="primary">nnrE</name>
    <name evidence="17" type="synonym">nnrD</name>
    <name evidence="22" type="ORF">IPA_08495</name>
</gene>
<dbReference type="GO" id="GO:0110051">
    <property type="term" value="P:metabolite repair"/>
    <property type="evidence" value="ECO:0007669"/>
    <property type="project" value="TreeGrafter"/>
</dbReference>
<evidence type="ECO:0000256" key="11">
    <source>
        <dbReference type="ARBA" id="ARBA00023235"/>
    </source>
</evidence>
<comment type="catalytic activity">
    <reaction evidence="16 17 19">
        <text>(6S)-NADPHX + ADP = AMP + phosphate + NADPH + H(+)</text>
        <dbReference type="Rhea" id="RHEA:32235"/>
        <dbReference type="ChEBI" id="CHEBI:15378"/>
        <dbReference type="ChEBI" id="CHEBI:43474"/>
        <dbReference type="ChEBI" id="CHEBI:57783"/>
        <dbReference type="ChEBI" id="CHEBI:64076"/>
        <dbReference type="ChEBI" id="CHEBI:456215"/>
        <dbReference type="ChEBI" id="CHEBI:456216"/>
        <dbReference type="EC" id="4.2.1.136"/>
    </reaction>
</comment>
<keyword evidence="23" id="KW-1185">Reference proteome</keyword>
<comment type="function">
    <text evidence="14 19">Bifunctional enzyme that catalyzes the epimerization of the S- and R-forms of NAD(P)HX and the dehydration of the S-form of NAD(P)HX at the expense of ADP, which is converted to AMP. This allows the repair of both epimers of NAD(P)HX, a damaged form of NAD(P)H that is a result of enzymatic or heat-dependent hydration.</text>
</comment>
<comment type="catalytic activity">
    <reaction evidence="2 18 19">
        <text>(6R)-NADPHX = (6S)-NADPHX</text>
        <dbReference type="Rhea" id="RHEA:32227"/>
        <dbReference type="ChEBI" id="CHEBI:64076"/>
        <dbReference type="ChEBI" id="CHEBI:64077"/>
        <dbReference type="EC" id="5.1.99.6"/>
    </reaction>
</comment>
<comment type="similarity">
    <text evidence="4 19">In the C-terminal section; belongs to the NnrD/CARKD family.</text>
</comment>
<dbReference type="HAMAP" id="MF_01965">
    <property type="entry name" value="NADHX_dehydratase"/>
    <property type="match status" value="1"/>
</dbReference>
<dbReference type="HAMAP" id="MF_01966">
    <property type="entry name" value="NADHX_epimerase"/>
    <property type="match status" value="1"/>
</dbReference>
<feature type="binding site" evidence="17">
    <location>
        <position position="415"/>
    </location>
    <ligand>
        <name>AMP</name>
        <dbReference type="ChEBI" id="CHEBI:456215"/>
    </ligand>
</feature>
<dbReference type="EC" id="4.2.1.136" evidence="19"/>
<dbReference type="PROSITE" id="PS51383">
    <property type="entry name" value="YJEF_C_3"/>
    <property type="match status" value="1"/>
</dbReference>
<dbReference type="InterPro" id="IPR000631">
    <property type="entry name" value="CARKD"/>
</dbReference>
<reference evidence="22" key="1">
    <citation type="submission" date="2013-11" db="EMBL/GenBank/DDBJ databases">
        <title>Comparative genomics of Ignicoccus.</title>
        <authorList>
            <person name="Podar M."/>
        </authorList>
    </citation>
    <scope>NUCLEOTIDE SEQUENCE</scope>
    <source>
        <strain evidence="22">DSM 13166</strain>
    </source>
</reference>
<comment type="catalytic activity">
    <reaction evidence="1 18 19">
        <text>(6R)-NADHX = (6S)-NADHX</text>
        <dbReference type="Rhea" id="RHEA:32215"/>
        <dbReference type="ChEBI" id="CHEBI:64074"/>
        <dbReference type="ChEBI" id="CHEBI:64075"/>
        <dbReference type="EC" id="5.1.99.6"/>
    </reaction>
</comment>
<keyword evidence="9 18" id="KW-0630">Potassium</keyword>
<comment type="cofactor">
    <cofactor evidence="18 19">
        <name>K(+)</name>
        <dbReference type="ChEBI" id="CHEBI:29103"/>
    </cofactor>
    <text evidence="18 19">Binds 1 potassium ion per subunit.</text>
</comment>
<dbReference type="PANTHER" id="PTHR12592">
    <property type="entry name" value="ATP-DEPENDENT (S)-NAD(P)H-HYDRATE DEHYDRATASE FAMILY MEMBER"/>
    <property type="match status" value="1"/>
</dbReference>
<keyword evidence="7 17" id="KW-0067">ATP-binding</keyword>
<dbReference type="Gene3D" id="3.40.50.10260">
    <property type="entry name" value="YjeF N-terminal domain"/>
    <property type="match status" value="1"/>
</dbReference>
<proteinExistence type="inferred from homology"/>
<dbReference type="GO" id="GO:0005524">
    <property type="term" value="F:ATP binding"/>
    <property type="evidence" value="ECO:0007669"/>
    <property type="project" value="UniProtKB-UniRule"/>
</dbReference>
<keyword evidence="8 17" id="KW-0521">NADP</keyword>
<feature type="binding site" evidence="17">
    <location>
        <position position="240"/>
    </location>
    <ligand>
        <name>(6S)-NADPHX</name>
        <dbReference type="ChEBI" id="CHEBI:64076"/>
    </ligand>
</feature>
<dbReference type="EC" id="5.1.99.6" evidence="19"/>
<dbReference type="PROSITE" id="PS51385">
    <property type="entry name" value="YJEF_N"/>
    <property type="match status" value="1"/>
</dbReference>
<evidence type="ECO:0000256" key="4">
    <source>
        <dbReference type="ARBA" id="ARBA00009524"/>
    </source>
</evidence>
<evidence type="ECO:0000256" key="8">
    <source>
        <dbReference type="ARBA" id="ARBA00022857"/>
    </source>
</evidence>
<evidence type="ECO:0000259" key="20">
    <source>
        <dbReference type="PROSITE" id="PS51383"/>
    </source>
</evidence>
<dbReference type="EMBL" id="CP006868">
    <property type="protein sequence ID" value="UXD21816.1"/>
    <property type="molecule type" value="Genomic_DNA"/>
</dbReference>
<evidence type="ECO:0000313" key="22">
    <source>
        <dbReference type="EMBL" id="UXD21816.1"/>
    </source>
</evidence>
<comment type="cofactor">
    <cofactor evidence="17">
        <name>Mg(2+)</name>
        <dbReference type="ChEBI" id="CHEBI:18420"/>
    </cofactor>
</comment>
<feature type="binding site" evidence="17">
    <location>
        <position position="301"/>
    </location>
    <ligand>
        <name>(6S)-NADPHX</name>
        <dbReference type="ChEBI" id="CHEBI:64076"/>
    </ligand>
</feature>
<evidence type="ECO:0000256" key="18">
    <source>
        <dbReference type="HAMAP-Rule" id="MF_01966"/>
    </source>
</evidence>
<dbReference type="Proteomes" id="UP001063698">
    <property type="component" value="Chromosome"/>
</dbReference>
<dbReference type="GO" id="GO:0052856">
    <property type="term" value="F:NAD(P)HX epimerase activity"/>
    <property type="evidence" value="ECO:0007669"/>
    <property type="project" value="UniProtKB-UniRule"/>
</dbReference>
<evidence type="ECO:0000256" key="9">
    <source>
        <dbReference type="ARBA" id="ARBA00022958"/>
    </source>
</evidence>
<feature type="binding site" evidence="18">
    <location>
        <position position="158"/>
    </location>
    <ligand>
        <name>K(+)</name>
        <dbReference type="ChEBI" id="CHEBI:29103"/>
    </ligand>
</feature>
<feature type="binding site" evidence="18">
    <location>
        <position position="155"/>
    </location>
    <ligand>
        <name>(6S)-NADPHX</name>
        <dbReference type="ChEBI" id="CHEBI:64076"/>
    </ligand>
</feature>
<keyword evidence="22" id="KW-0418">Kinase</keyword>
<keyword evidence="6 17" id="KW-0547">Nucleotide-binding</keyword>
<dbReference type="InterPro" id="IPR036652">
    <property type="entry name" value="YjeF_N_dom_sf"/>
</dbReference>
<evidence type="ECO:0000259" key="21">
    <source>
        <dbReference type="PROSITE" id="PS51385"/>
    </source>
</evidence>
<evidence type="ECO:0000256" key="3">
    <source>
        <dbReference type="ARBA" id="ARBA00006001"/>
    </source>
</evidence>
<dbReference type="InterPro" id="IPR004443">
    <property type="entry name" value="YjeF_N_dom"/>
</dbReference>
<comment type="similarity">
    <text evidence="3 19">In the N-terminal section; belongs to the NnrE/AIBP family.</text>
</comment>
<dbReference type="Pfam" id="PF03853">
    <property type="entry name" value="YjeF_N"/>
    <property type="match status" value="1"/>
</dbReference>
<organism evidence="22 23">
    <name type="scientific">Ignicoccus pacificus DSM 13166</name>
    <dbReference type="NCBI Taxonomy" id="940294"/>
    <lineage>
        <taxon>Archaea</taxon>
        <taxon>Thermoproteota</taxon>
        <taxon>Thermoprotei</taxon>
        <taxon>Desulfurococcales</taxon>
        <taxon>Desulfurococcaceae</taxon>
        <taxon>Ignicoccus</taxon>
    </lineage>
</organism>
<dbReference type="InterPro" id="IPR029056">
    <property type="entry name" value="Ribokinase-like"/>
</dbReference>
<evidence type="ECO:0000256" key="6">
    <source>
        <dbReference type="ARBA" id="ARBA00022741"/>
    </source>
</evidence>
<keyword evidence="10 17" id="KW-0520">NAD</keyword>
<dbReference type="KEGG" id="ipc:IPA_08495"/>
<evidence type="ECO:0000256" key="15">
    <source>
        <dbReference type="ARBA" id="ARBA00048238"/>
    </source>
</evidence>
<dbReference type="NCBIfam" id="TIGR00197">
    <property type="entry name" value="yjeF_nterm"/>
    <property type="match status" value="1"/>
</dbReference>
<evidence type="ECO:0000256" key="13">
    <source>
        <dbReference type="ARBA" id="ARBA00023268"/>
    </source>
</evidence>
<name>A0A977KA50_9CREN</name>
<keyword evidence="13" id="KW-0511">Multifunctional enzyme</keyword>
<protein>
    <recommendedName>
        <fullName evidence="19">Bifunctional NAD(P)H-hydrate repair enzyme</fullName>
    </recommendedName>
    <alternativeName>
        <fullName evidence="19">Nicotinamide nucleotide repair protein</fullName>
    </alternativeName>
    <domain>
        <recommendedName>
            <fullName evidence="19">ADP-dependent (S)-NAD(P)H-hydrate dehydratase</fullName>
            <ecNumber evidence="19">4.2.1.136</ecNumber>
        </recommendedName>
        <alternativeName>
            <fullName evidence="19">ADP-dependent NAD(P)HX dehydratase</fullName>
        </alternativeName>
    </domain>
    <domain>
        <recommendedName>
            <fullName evidence="19">NAD(P)H-hydrate epimerase</fullName>
            <ecNumber evidence="19">5.1.99.6</ecNumber>
        </recommendedName>
    </domain>
</protein>
<keyword evidence="12 17" id="KW-0456">Lyase</keyword>
<dbReference type="Gene3D" id="3.40.1190.20">
    <property type="match status" value="1"/>
</dbReference>
<evidence type="ECO:0000256" key="5">
    <source>
        <dbReference type="ARBA" id="ARBA00022723"/>
    </source>
</evidence>
<evidence type="ECO:0000256" key="1">
    <source>
        <dbReference type="ARBA" id="ARBA00000013"/>
    </source>
</evidence>
<evidence type="ECO:0000256" key="2">
    <source>
        <dbReference type="ARBA" id="ARBA00000909"/>
    </source>
</evidence>
<evidence type="ECO:0000313" key="23">
    <source>
        <dbReference type="Proteomes" id="UP001063698"/>
    </source>
</evidence>
<dbReference type="SUPFAM" id="SSF53613">
    <property type="entry name" value="Ribokinase-like"/>
    <property type="match status" value="1"/>
</dbReference>
<feature type="domain" description="YjeF N-terminal" evidence="21">
    <location>
        <begin position="17"/>
        <end position="206"/>
    </location>
</feature>
<keyword evidence="22" id="KW-0808">Transferase</keyword>
<dbReference type="SUPFAM" id="SSF64153">
    <property type="entry name" value="YjeF N-terminal domain-like"/>
    <property type="match status" value="1"/>
</dbReference>
<feature type="binding site" evidence="17">
    <location>
        <position position="350"/>
    </location>
    <ligand>
        <name>(6S)-NADPHX</name>
        <dbReference type="ChEBI" id="CHEBI:64076"/>
    </ligand>
</feature>
<sequence length="473" mass="51371">MLNNARFRGEFYDVREMRAVELNSASLGFSEELMMENAGAWVAKVARSKGESFLILVGKGGKGGDGLVAARHLALMGAEVMVLFPYKECEIKKETTKKNLERAKMSGVRFVKEFTEADVIIDALLGTGVKGMPRSPAKELIEQSNDFNAFKIAIDLPSGMDPDTGECELCFEADLIVTMHAPKPGLKNLMDKVIVAEIGIPKRADQYLGPGDLLLRPRGIRKGSNGRVAVIGGSKRYQGAPWISALAAFRAGADLVYVYTPTRMDFPELIWRKRTGTRVEEMSLKEALEKDRINVIVVGPGLAEEALEITKEVLEYAKEKDVSLVLDADSLKVLPEIGEKLGWKAVLTPHLGEASKLLGRSLTDSPKERMEAAFDISDSFEACVILKGPIDVVACKDKLVLNTTGNEYMTVGGTGDALSGVVGALLGRDEPWWAAKATTYAVGKSGEICVEERGHASPTCLIETVPKVLHSVK</sequence>
<comment type="similarity">
    <text evidence="17">Belongs to the NnrD/CARKD family.</text>
</comment>
<dbReference type="CDD" id="cd01171">
    <property type="entry name" value="YXKO-related"/>
    <property type="match status" value="1"/>
</dbReference>
<evidence type="ECO:0000256" key="7">
    <source>
        <dbReference type="ARBA" id="ARBA00022840"/>
    </source>
</evidence>
<keyword evidence="11 18" id="KW-0413">Isomerase</keyword>
<keyword evidence="5 18" id="KW-0479">Metal-binding</keyword>
<dbReference type="PANTHER" id="PTHR12592:SF0">
    <property type="entry name" value="ATP-DEPENDENT (S)-NAD(P)H-HYDRATE DEHYDRATASE"/>
    <property type="match status" value="1"/>
</dbReference>
<comment type="similarity">
    <text evidence="18">Belongs to the NnrE/AIBP family.</text>
</comment>